<organism evidence="1 2">
    <name type="scientific">Schaedlerella arabinosiphila</name>
    <dbReference type="NCBI Taxonomy" id="2044587"/>
    <lineage>
        <taxon>Bacteria</taxon>
        <taxon>Bacillati</taxon>
        <taxon>Bacillota</taxon>
        <taxon>Clostridia</taxon>
        <taxon>Lachnospirales</taxon>
        <taxon>Lachnospiraceae</taxon>
        <taxon>Schaedlerella</taxon>
    </lineage>
</organism>
<protein>
    <submittedName>
        <fullName evidence="1">Uncharacterized protein</fullName>
    </submittedName>
</protein>
<keyword evidence="2" id="KW-1185">Reference proteome</keyword>
<name>A0A426DHD9_9FIRM</name>
<dbReference type="EMBL" id="RHJS01000002">
    <property type="protein sequence ID" value="RRK32132.1"/>
    <property type="molecule type" value="Genomic_DNA"/>
</dbReference>
<accession>A0A426DHD9</accession>
<sequence>MRMIVSPYDEQLKSCLNSQDALEEKLAVEKEKKNALIVKMENFYTDKLKEIYFKSGVDGSIGQISYVFAKAGKLFVHLYFLEITANSKLIKKYTNIELFGKEMEKLTELTEAEYQGEFFAYVDKQIRMVEDRHEESGK</sequence>
<comment type="caution">
    <text evidence="1">The sequence shown here is derived from an EMBL/GenBank/DDBJ whole genome shotgun (WGS) entry which is preliminary data.</text>
</comment>
<proteinExistence type="predicted"/>
<dbReference type="Proteomes" id="UP000274920">
    <property type="component" value="Unassembled WGS sequence"/>
</dbReference>
<evidence type="ECO:0000313" key="1">
    <source>
        <dbReference type="EMBL" id="RRK32132.1"/>
    </source>
</evidence>
<reference evidence="1" key="1">
    <citation type="submission" date="2018-10" db="EMBL/GenBank/DDBJ databases">
        <title>Schaedlerella arabinophila gen. nov. sp. nov., isolated from the mouse intestinal tract and comparative analysis with the genome of the closely related altered Schaedler flora strain ASF502.</title>
        <authorList>
            <person name="Miyake S."/>
            <person name="Soh M."/>
            <person name="Seedorf H."/>
        </authorList>
    </citation>
    <scope>NUCLEOTIDE SEQUENCE [LARGE SCALE GENOMIC DNA]</scope>
    <source>
        <strain evidence="1">DSM 106076</strain>
    </source>
</reference>
<dbReference type="AlphaFoldDB" id="A0A426DHD9"/>
<gene>
    <name evidence="1" type="ORF">EBB54_12715</name>
</gene>
<evidence type="ECO:0000313" key="2">
    <source>
        <dbReference type="Proteomes" id="UP000274920"/>
    </source>
</evidence>